<reference evidence="3 4" key="1">
    <citation type="journal article" date="2018" name="Int. J. Syst. Evol. Microbiol.">
        <title>Adhaeribacter swui sp. nov., isolated from wet mud.</title>
        <authorList>
            <person name="Kim D.U."/>
            <person name="Kim K.W."/>
            <person name="Kang M.S."/>
            <person name="Kim J.Y."/>
            <person name="Jang J.H."/>
            <person name="Kim M.K."/>
        </authorList>
    </citation>
    <scope>NUCLEOTIDE SEQUENCE [LARGE SCALE GENOMIC DNA]</scope>
    <source>
        <strain evidence="3 4">KCTC 52873</strain>
    </source>
</reference>
<dbReference type="InterPro" id="IPR005793">
    <property type="entry name" value="Formyl_trans_C"/>
</dbReference>
<dbReference type="GO" id="GO:0004479">
    <property type="term" value="F:methionyl-tRNA formyltransferase activity"/>
    <property type="evidence" value="ECO:0007669"/>
    <property type="project" value="TreeGrafter"/>
</dbReference>
<dbReference type="InterPro" id="IPR036477">
    <property type="entry name" value="Formyl_transf_N_sf"/>
</dbReference>
<dbReference type="Gene3D" id="3.40.50.12230">
    <property type="match status" value="1"/>
</dbReference>
<evidence type="ECO:0000259" key="1">
    <source>
        <dbReference type="Pfam" id="PF00551"/>
    </source>
</evidence>
<accession>A0A7G7G9H4</accession>
<dbReference type="RefSeq" id="WP_185270290.1">
    <property type="nucleotide sequence ID" value="NZ_CP055156.1"/>
</dbReference>
<organism evidence="3 4">
    <name type="scientific">Adhaeribacter swui</name>
    <dbReference type="NCBI Taxonomy" id="2086471"/>
    <lineage>
        <taxon>Bacteria</taxon>
        <taxon>Pseudomonadati</taxon>
        <taxon>Bacteroidota</taxon>
        <taxon>Cytophagia</taxon>
        <taxon>Cytophagales</taxon>
        <taxon>Hymenobacteraceae</taxon>
        <taxon>Adhaeribacter</taxon>
    </lineage>
</organism>
<dbReference type="PANTHER" id="PTHR11138:SF5">
    <property type="entry name" value="METHIONYL-TRNA FORMYLTRANSFERASE, MITOCHONDRIAL"/>
    <property type="match status" value="1"/>
</dbReference>
<dbReference type="Pfam" id="PF00551">
    <property type="entry name" value="Formyl_trans_N"/>
    <property type="match status" value="1"/>
</dbReference>
<proteinExistence type="predicted"/>
<dbReference type="CDD" id="cd08651">
    <property type="entry name" value="FMT_core_like_4"/>
    <property type="match status" value="1"/>
</dbReference>
<dbReference type="InterPro" id="IPR002376">
    <property type="entry name" value="Formyl_transf_N"/>
</dbReference>
<gene>
    <name evidence="3" type="ORF">HUW51_14165</name>
</gene>
<sequence length="292" mass="32722">MRIVFIGTVLFSRVTLEKLIEIGANVVGVITKEKNEFNSDFEDLTPICLREGIPFKYVNDINHPNNIAYIKHLEPHVIYCFGWSSLIKTDLLNTAPLGVIGFHPAALPYNRGRHPLTWALVLGLKKTASTFFIMDEGADTGDIVSQQFIDISDTDDAMLLYNKIIEAALVQIPTFTQALQEGNLITVKQPVEGNTWRKRGIADGKIDFRMNSKTIYNLVRALTKPYVGAHIDYKGEQIKIWKANPILWSEVNIEPGKVLEVTGNIIRVKTSNGAIELVEHGFEILPNTGDYL</sequence>
<evidence type="ECO:0000259" key="2">
    <source>
        <dbReference type="Pfam" id="PF02911"/>
    </source>
</evidence>
<dbReference type="SUPFAM" id="SSF53328">
    <property type="entry name" value="Formyltransferase"/>
    <property type="match status" value="1"/>
</dbReference>
<evidence type="ECO:0000313" key="3">
    <source>
        <dbReference type="EMBL" id="QNF33808.1"/>
    </source>
</evidence>
<name>A0A7G7G9H4_9BACT</name>
<dbReference type="Pfam" id="PF02911">
    <property type="entry name" value="Formyl_trans_C"/>
    <property type="match status" value="1"/>
</dbReference>
<feature type="domain" description="Formyl transferase C-terminal" evidence="2">
    <location>
        <begin position="202"/>
        <end position="280"/>
    </location>
</feature>
<dbReference type="PANTHER" id="PTHR11138">
    <property type="entry name" value="METHIONYL-TRNA FORMYLTRANSFERASE"/>
    <property type="match status" value="1"/>
</dbReference>
<dbReference type="AlphaFoldDB" id="A0A7G7G9H4"/>
<evidence type="ECO:0000313" key="4">
    <source>
        <dbReference type="Proteomes" id="UP000515237"/>
    </source>
</evidence>
<dbReference type="Proteomes" id="UP000515237">
    <property type="component" value="Chromosome"/>
</dbReference>
<feature type="domain" description="Formyl transferase N-terminal" evidence="1">
    <location>
        <begin position="1"/>
        <end position="168"/>
    </location>
</feature>
<keyword evidence="3" id="KW-0808">Transferase</keyword>
<dbReference type="SUPFAM" id="SSF50486">
    <property type="entry name" value="FMT C-terminal domain-like"/>
    <property type="match status" value="1"/>
</dbReference>
<dbReference type="InterPro" id="IPR011034">
    <property type="entry name" value="Formyl_transferase-like_C_sf"/>
</dbReference>
<keyword evidence="4" id="KW-1185">Reference proteome</keyword>
<dbReference type="KEGG" id="aswu:HUW51_14165"/>
<dbReference type="CDD" id="cd08702">
    <property type="entry name" value="Arna_FMT_C"/>
    <property type="match status" value="1"/>
</dbReference>
<protein>
    <submittedName>
        <fullName evidence="3">Formyl transferase</fullName>
    </submittedName>
</protein>
<dbReference type="EMBL" id="CP055156">
    <property type="protein sequence ID" value="QNF33808.1"/>
    <property type="molecule type" value="Genomic_DNA"/>
</dbReference>
<dbReference type="GO" id="GO:0005829">
    <property type="term" value="C:cytosol"/>
    <property type="evidence" value="ECO:0007669"/>
    <property type="project" value="TreeGrafter"/>
</dbReference>